<accession>A0AAU6PHF5</accession>
<dbReference type="AlphaFoldDB" id="A0AAU6PHF5"/>
<organism evidence="1">
    <name type="scientific">Catillopecten margaritatus gill symbiont</name>
    <dbReference type="NCBI Taxonomy" id="3083288"/>
    <lineage>
        <taxon>Bacteria</taxon>
        <taxon>Pseudomonadati</taxon>
        <taxon>Pseudomonadota</taxon>
        <taxon>Gammaproteobacteria</taxon>
        <taxon>sulfur-oxidizing symbionts</taxon>
    </lineage>
</organism>
<dbReference type="EMBL" id="CP138327">
    <property type="protein sequence ID" value="WXU00431.1"/>
    <property type="molecule type" value="Genomic_DNA"/>
</dbReference>
<reference evidence="1" key="1">
    <citation type="submission" date="2023-10" db="EMBL/GenBank/DDBJ databases">
        <title>The first scallop-associated chemosynthetic bacterial symbiont.</title>
        <authorList>
            <person name="Lin Y.-T."/>
            <person name="Sun J."/>
            <person name="Ip J.C.-H."/>
            <person name="He X."/>
            <person name="Gao Z.-M."/>
            <person name="Perez M."/>
            <person name="Xu T."/>
            <person name="Qian P.-Y."/>
            <person name="Qiu J.-W."/>
        </authorList>
    </citation>
    <scope>NUCLEOTIDE SEQUENCE</scope>
    <source>
        <strain evidence="1">Gill1</strain>
    </source>
</reference>
<evidence type="ECO:0000313" key="1">
    <source>
        <dbReference type="EMBL" id="WXU00431.1"/>
    </source>
</evidence>
<sequence>MFGNEDNENDNGSIAEITNKLIKQQEQHDALLGEINKLMPNAQPLQLQIAFTIKLKIL</sequence>
<protein>
    <submittedName>
        <fullName evidence="1">Uncharacterized protein</fullName>
    </submittedName>
</protein>
<proteinExistence type="predicted"/>
<gene>
    <name evidence="1" type="ORF">Ctma_1146</name>
</gene>
<name>A0AAU6PHF5_9GAMM</name>